<dbReference type="Gramene" id="MELO3C031559.2.1">
    <property type="protein sequence ID" value="MELO3C031559.2.1"/>
    <property type="gene ID" value="MELO3C031559.2"/>
</dbReference>
<evidence type="ECO:0000313" key="2">
    <source>
        <dbReference type="EnsemblPlants" id="MELO3C031559.2.1"/>
    </source>
</evidence>
<organism evidence="2">
    <name type="scientific">Cucumis melo</name>
    <name type="common">Muskmelon</name>
    <dbReference type="NCBI Taxonomy" id="3656"/>
    <lineage>
        <taxon>Eukaryota</taxon>
        <taxon>Viridiplantae</taxon>
        <taxon>Streptophyta</taxon>
        <taxon>Embryophyta</taxon>
        <taxon>Tracheophyta</taxon>
        <taxon>Spermatophyta</taxon>
        <taxon>Magnoliopsida</taxon>
        <taxon>eudicotyledons</taxon>
        <taxon>Gunneridae</taxon>
        <taxon>Pentapetalae</taxon>
        <taxon>rosids</taxon>
        <taxon>fabids</taxon>
        <taxon>Cucurbitales</taxon>
        <taxon>Cucurbitaceae</taxon>
        <taxon>Benincaseae</taxon>
        <taxon>Cucumis</taxon>
    </lineage>
</organism>
<dbReference type="AlphaFoldDB" id="A0A9I9EC84"/>
<name>A0A9I9EC84_CUCME</name>
<reference evidence="2" key="1">
    <citation type="submission" date="2023-03" db="UniProtKB">
        <authorList>
            <consortium name="EnsemblPlants"/>
        </authorList>
    </citation>
    <scope>IDENTIFICATION</scope>
</reference>
<accession>A0A9I9EC84</accession>
<keyword evidence="1" id="KW-0732">Signal</keyword>
<feature type="chain" id="PRO_5039916783" evidence="1">
    <location>
        <begin position="19"/>
        <end position="192"/>
    </location>
</feature>
<protein>
    <submittedName>
        <fullName evidence="2">Uncharacterized protein</fullName>
    </submittedName>
</protein>
<feature type="signal peptide" evidence="1">
    <location>
        <begin position="1"/>
        <end position="18"/>
    </location>
</feature>
<dbReference type="EnsemblPlants" id="MELO3C031559.2.1">
    <property type="protein sequence ID" value="MELO3C031559.2.1"/>
    <property type="gene ID" value="MELO3C031559.2"/>
</dbReference>
<proteinExistence type="predicted"/>
<evidence type="ECO:0000256" key="1">
    <source>
        <dbReference type="SAM" id="SignalP"/>
    </source>
</evidence>
<sequence>MIAYFSFLLLNLILPNHYFLDFLGRSNPDSFGRSASAGADKQELQFEDLPLPRQSSNRNMGFCGSFDLFFPPIHRLPRQSFRPFLLVIGCFNCQFAVHISSSSAEVSMPLRVAWFLHQHISTLFTVNISRQYLKTTIKLDHAVETCKLGFLIWLCMGSDLDMHPMGSKRKFKCTMIQEKQQSNYLIAFSNNL</sequence>